<reference evidence="2 3" key="1">
    <citation type="submission" date="2017-06" db="EMBL/GenBank/DDBJ databases">
        <authorList>
            <person name="Kim H.J."/>
            <person name="Triplett B.A."/>
        </authorList>
    </citation>
    <scope>NUCLEOTIDE SEQUENCE [LARGE SCALE GENOMIC DNA]</scope>
    <source>
        <strain evidence="2">FRACA_ARgP5</strain>
    </source>
</reference>
<proteinExistence type="predicted"/>
<gene>
    <name evidence="2" type="ORF">FRACA_190048</name>
</gene>
<organism evidence="2 3">
    <name type="scientific">Frankia canadensis</name>
    <dbReference type="NCBI Taxonomy" id="1836972"/>
    <lineage>
        <taxon>Bacteria</taxon>
        <taxon>Bacillati</taxon>
        <taxon>Actinomycetota</taxon>
        <taxon>Actinomycetes</taxon>
        <taxon>Frankiales</taxon>
        <taxon>Frankiaceae</taxon>
        <taxon>Frankia</taxon>
    </lineage>
</organism>
<name>A0A2I2KPA0_9ACTN</name>
<feature type="region of interest" description="Disordered" evidence="1">
    <location>
        <begin position="44"/>
        <end position="94"/>
    </location>
</feature>
<dbReference type="EMBL" id="FZMO01000101">
    <property type="protein sequence ID" value="SNQ47469.1"/>
    <property type="molecule type" value="Genomic_DNA"/>
</dbReference>
<evidence type="ECO:0000313" key="2">
    <source>
        <dbReference type="EMBL" id="SNQ47469.1"/>
    </source>
</evidence>
<sequence length="292" mass="31264">MQRWRLSAEQWNRITDLVRSWPASGSNEREEILAELVGVARSQAKRFGRPDDGTLNPPPRALRNVLQHGPGIPEPPADDTASQPKDNAPPTGGEIRARAIANPAAEEPLAALATLLRRAGRQTRSLSTFHRGRVSWAETEDAARPGQVAESLVEGMRVIQTSVGPAAVHLLIAVGARGRDGDVLAVTVTAGESADNADSDAQPAGADAYLLPLWRNADNELITGLDVATTEATVTLTITEPFPATLLGADEATLVRRSVPVGSRSARNAWRRIARARREDDTVRGAIVDALR</sequence>
<accession>A0A2I2KPA0</accession>
<evidence type="ECO:0000313" key="3">
    <source>
        <dbReference type="Proteomes" id="UP000234331"/>
    </source>
</evidence>
<dbReference type="AlphaFoldDB" id="A0A2I2KPA0"/>
<dbReference type="Proteomes" id="UP000234331">
    <property type="component" value="Unassembled WGS sequence"/>
</dbReference>
<keyword evidence="3" id="KW-1185">Reference proteome</keyword>
<evidence type="ECO:0000256" key="1">
    <source>
        <dbReference type="SAM" id="MobiDB-lite"/>
    </source>
</evidence>
<protein>
    <submittedName>
        <fullName evidence="2">Uncharacterized protein</fullName>
    </submittedName>
</protein>